<evidence type="ECO:0000259" key="6">
    <source>
        <dbReference type="PROSITE" id="PS50089"/>
    </source>
</evidence>
<dbReference type="Pfam" id="PF14447">
    <property type="entry name" value="Prok-RING_4"/>
    <property type="match status" value="1"/>
</dbReference>
<evidence type="ECO:0000256" key="4">
    <source>
        <dbReference type="PROSITE-ProRule" id="PRU00175"/>
    </source>
</evidence>
<feature type="compositionally biased region" description="Low complexity" evidence="5">
    <location>
        <begin position="670"/>
        <end position="684"/>
    </location>
</feature>
<dbReference type="PROSITE" id="PS50089">
    <property type="entry name" value="ZF_RING_2"/>
    <property type="match status" value="1"/>
</dbReference>
<proteinExistence type="predicted"/>
<dbReference type="SUPFAM" id="SSF57850">
    <property type="entry name" value="RING/U-box"/>
    <property type="match status" value="1"/>
</dbReference>
<evidence type="ECO:0000256" key="1">
    <source>
        <dbReference type="ARBA" id="ARBA00022723"/>
    </source>
</evidence>
<feature type="compositionally biased region" description="Low complexity" evidence="5">
    <location>
        <begin position="279"/>
        <end position="300"/>
    </location>
</feature>
<evidence type="ECO:0000256" key="2">
    <source>
        <dbReference type="ARBA" id="ARBA00022771"/>
    </source>
</evidence>
<feature type="domain" description="RING-type" evidence="6">
    <location>
        <begin position="545"/>
        <end position="580"/>
    </location>
</feature>
<keyword evidence="8" id="KW-1185">Reference proteome</keyword>
<dbReference type="EMBL" id="CDMY01000275">
    <property type="protein sequence ID" value="CEL99117.1"/>
    <property type="molecule type" value="Genomic_DNA"/>
</dbReference>
<keyword evidence="3" id="KW-0862">Zinc</keyword>
<evidence type="ECO:0000256" key="3">
    <source>
        <dbReference type="ARBA" id="ARBA00022833"/>
    </source>
</evidence>
<evidence type="ECO:0000313" key="8">
    <source>
        <dbReference type="Proteomes" id="UP000041254"/>
    </source>
</evidence>
<feature type="region of interest" description="Disordered" evidence="5">
    <location>
        <begin position="361"/>
        <end position="423"/>
    </location>
</feature>
<dbReference type="InterPro" id="IPR001841">
    <property type="entry name" value="Znf_RING"/>
</dbReference>
<sequence>MEQHMVGVKEWVIKVLNMVCLKGHGAAQRVLSLSYAKEHLTKPVASLPDLEAFLPRFPSLFTLTRSPKGEDQLTVQKQTGDLNRPSIPLPASARTGPPRRAFLLATMLDIVTAEGGQMPVDRLLRACGYLARKQELLDELGHRLVRDRVWRVSSAGSSRVSLCRQDIHFDRIMQQADGVASYQQRIPDESELLVGCKRYQQSLAEWMRAAVTLLLSKGNSMPLSAINTEASLQTPDSPLPPNDTLFLMYPWIFSTTTDDAANDTIVTLHSRYQIGGNKGEQQQPQPQPQQQQQQQQQDGQQQKHHEEQQQQHHGSQDEDDADFNELWYGPGVQREDIAAPLPPADDNANVARAFTPGVQPLLAGPPVAADDTEMLPEGQGEGGGGEGDEAMGEVGADHGDSSDDLGQSPRLHQPDETTVQSLEKKRQEVAILQLAVQQLQRTQADNDKKIKALERDKRAAEDKAVEAQKEIEKYKKIAATAHGAEQKTRELEKQLCEAQSRYDAAWDDPAGAAWTKQKYVYLKRALQELERPVRQTKGLTDKLTCSICKIRLWDHVLQPCGHVVCGTCVPSKRSPCPVCHRPVKRSAKMTLPYTTDDLPTVPNGAYEYAVDQGRRAKRDGPPAHHGAFPSLLASTSRPSKRPREPSVTADGEAEEAVGVVGDGGKDKKVGSPQAAAKAAPSKPQMQRIKRKKTSSTLTT</sequence>
<gene>
    <name evidence="7" type="ORF">Vbra_2825</name>
</gene>
<evidence type="ECO:0000313" key="7">
    <source>
        <dbReference type="EMBL" id="CEL99117.1"/>
    </source>
</evidence>
<feature type="compositionally biased region" description="Basic and acidic residues" evidence="5">
    <location>
        <begin position="301"/>
        <end position="316"/>
    </location>
</feature>
<dbReference type="Gene3D" id="3.30.40.10">
    <property type="entry name" value="Zinc/RING finger domain, C3HC4 (zinc finger)"/>
    <property type="match status" value="1"/>
</dbReference>
<protein>
    <recommendedName>
        <fullName evidence="6">RING-type domain-containing protein</fullName>
    </recommendedName>
</protein>
<feature type="region of interest" description="Disordered" evidence="5">
    <location>
        <begin position="276"/>
        <end position="324"/>
    </location>
</feature>
<dbReference type="InParanoid" id="A0A0G4EMR1"/>
<organism evidence="7 8">
    <name type="scientific">Vitrella brassicaformis (strain CCMP3155)</name>
    <dbReference type="NCBI Taxonomy" id="1169540"/>
    <lineage>
        <taxon>Eukaryota</taxon>
        <taxon>Sar</taxon>
        <taxon>Alveolata</taxon>
        <taxon>Colpodellida</taxon>
        <taxon>Vitrellaceae</taxon>
        <taxon>Vitrella</taxon>
    </lineage>
</organism>
<dbReference type="InterPro" id="IPR017907">
    <property type="entry name" value="Znf_RING_CS"/>
</dbReference>
<name>A0A0G4EMR1_VITBC</name>
<keyword evidence="1" id="KW-0479">Metal-binding</keyword>
<dbReference type="VEuPathDB" id="CryptoDB:Vbra_2825"/>
<dbReference type="PROSITE" id="PS00518">
    <property type="entry name" value="ZF_RING_1"/>
    <property type="match status" value="1"/>
</dbReference>
<feature type="region of interest" description="Disordered" evidence="5">
    <location>
        <begin position="614"/>
        <end position="699"/>
    </location>
</feature>
<dbReference type="Proteomes" id="UP000041254">
    <property type="component" value="Unassembled WGS sequence"/>
</dbReference>
<keyword evidence="2 4" id="KW-0863">Zinc-finger</keyword>
<evidence type="ECO:0000256" key="5">
    <source>
        <dbReference type="SAM" id="MobiDB-lite"/>
    </source>
</evidence>
<dbReference type="GO" id="GO:0008270">
    <property type="term" value="F:zinc ion binding"/>
    <property type="evidence" value="ECO:0007669"/>
    <property type="project" value="UniProtKB-KW"/>
</dbReference>
<reference evidence="7 8" key="1">
    <citation type="submission" date="2014-11" db="EMBL/GenBank/DDBJ databases">
        <authorList>
            <person name="Zhu J."/>
            <person name="Qi W."/>
            <person name="Song R."/>
        </authorList>
    </citation>
    <scope>NUCLEOTIDE SEQUENCE [LARGE SCALE GENOMIC DNA]</scope>
</reference>
<dbReference type="AlphaFoldDB" id="A0A0G4EMR1"/>
<dbReference type="CDD" id="cd16449">
    <property type="entry name" value="RING-HC"/>
    <property type="match status" value="1"/>
</dbReference>
<accession>A0A0G4EMR1</accession>
<dbReference type="InterPro" id="IPR013083">
    <property type="entry name" value="Znf_RING/FYVE/PHD"/>
</dbReference>